<evidence type="ECO:0000313" key="7">
    <source>
        <dbReference type="Ensembl" id="ENSCPRP00005012466.1"/>
    </source>
</evidence>
<proteinExistence type="predicted"/>
<comment type="subcellular location">
    <subcellularLocation>
        <location evidence="1">Membrane</location>
    </subcellularLocation>
</comment>
<sequence length="312" mass="33603">KGKVCSCLCPFSPYGLSMTTALPTAHQMNRVLGGSAWLSVSLSPGELVRATEWSFSTGAGSAIMVAEFSTGQLKQLDPGGQFGQRLEVPNATTLGIRELKKSDGGMYSARVKLHPATVRDCHFHLAIYELVPAPEILSQVHPSTLGWCNLTLRCQVPTTAAMNITWGTRDHLQDLAWHHISADGQSLHLALPPGTWNDTYTCSASNPADRKSTSVALQSLCPSNTTRETCSPGGFSRAADGGLITIHDNPALSSAPMQDCPSEPQYTEIKRRRPPEGDEQVSPCRKRRPGALCSWGLVQCRDPQTPALPLSS</sequence>
<dbReference type="AlphaFoldDB" id="A0A7M4ENN4"/>
<dbReference type="GO" id="GO:0016020">
    <property type="term" value="C:membrane"/>
    <property type="evidence" value="ECO:0007669"/>
    <property type="project" value="UniProtKB-SubCell"/>
</dbReference>
<dbReference type="Proteomes" id="UP000594220">
    <property type="component" value="Unplaced"/>
</dbReference>
<dbReference type="Gene3D" id="2.60.40.10">
    <property type="entry name" value="Immunoglobulins"/>
    <property type="match status" value="2"/>
</dbReference>
<organism evidence="7 8">
    <name type="scientific">Crocodylus porosus</name>
    <name type="common">Saltwater crocodile</name>
    <name type="synonym">Estuarine crocodile</name>
    <dbReference type="NCBI Taxonomy" id="8502"/>
    <lineage>
        <taxon>Eukaryota</taxon>
        <taxon>Metazoa</taxon>
        <taxon>Chordata</taxon>
        <taxon>Craniata</taxon>
        <taxon>Vertebrata</taxon>
        <taxon>Euteleostomi</taxon>
        <taxon>Archelosauria</taxon>
        <taxon>Archosauria</taxon>
        <taxon>Crocodylia</taxon>
        <taxon>Longirostres</taxon>
        <taxon>Crocodylidae</taxon>
        <taxon>Crocodylus</taxon>
    </lineage>
</organism>
<feature type="domain" description="Ig-like" evidence="6">
    <location>
        <begin position="134"/>
        <end position="218"/>
    </location>
</feature>
<evidence type="ECO:0000259" key="6">
    <source>
        <dbReference type="PROSITE" id="PS50835"/>
    </source>
</evidence>
<keyword evidence="2" id="KW-0732">Signal</keyword>
<evidence type="ECO:0000256" key="1">
    <source>
        <dbReference type="ARBA" id="ARBA00004370"/>
    </source>
</evidence>
<accession>A0A7M4ENN4</accession>
<evidence type="ECO:0000256" key="2">
    <source>
        <dbReference type="ARBA" id="ARBA00022729"/>
    </source>
</evidence>
<dbReference type="PANTHER" id="PTHR12080:SF121">
    <property type="entry name" value="IG-LIKE DOMAIN-CONTAINING PROTEIN-RELATED"/>
    <property type="match status" value="1"/>
</dbReference>
<dbReference type="Ensembl" id="ENSCPRT00005014677.1">
    <property type="protein sequence ID" value="ENSCPRP00005012466.1"/>
    <property type="gene ID" value="ENSCPRG00005008845.1"/>
</dbReference>
<feature type="region of interest" description="Disordered" evidence="5">
    <location>
        <begin position="250"/>
        <end position="287"/>
    </location>
</feature>
<keyword evidence="8" id="KW-1185">Reference proteome</keyword>
<dbReference type="InterPro" id="IPR013783">
    <property type="entry name" value="Ig-like_fold"/>
</dbReference>
<protein>
    <recommendedName>
        <fullName evidence="6">Ig-like domain-containing protein</fullName>
    </recommendedName>
</protein>
<evidence type="ECO:0000256" key="3">
    <source>
        <dbReference type="ARBA" id="ARBA00023136"/>
    </source>
</evidence>
<dbReference type="SUPFAM" id="SSF48726">
    <property type="entry name" value="Immunoglobulin"/>
    <property type="match status" value="1"/>
</dbReference>
<keyword evidence="3" id="KW-0472">Membrane</keyword>
<dbReference type="InterPro" id="IPR007110">
    <property type="entry name" value="Ig-like_dom"/>
</dbReference>
<keyword evidence="4" id="KW-0325">Glycoprotein</keyword>
<evidence type="ECO:0000256" key="5">
    <source>
        <dbReference type="SAM" id="MobiDB-lite"/>
    </source>
</evidence>
<dbReference type="InterPro" id="IPR036179">
    <property type="entry name" value="Ig-like_dom_sf"/>
</dbReference>
<dbReference type="CDD" id="cd00096">
    <property type="entry name" value="Ig"/>
    <property type="match status" value="1"/>
</dbReference>
<dbReference type="GeneTree" id="ENSGT01030000234540"/>
<name>A0A7M4ENN4_CROPO</name>
<reference evidence="7" key="1">
    <citation type="submission" date="2025-08" db="UniProtKB">
        <authorList>
            <consortium name="Ensembl"/>
        </authorList>
    </citation>
    <scope>IDENTIFICATION</scope>
</reference>
<evidence type="ECO:0000256" key="4">
    <source>
        <dbReference type="ARBA" id="ARBA00023180"/>
    </source>
</evidence>
<dbReference type="PANTHER" id="PTHR12080">
    <property type="entry name" value="SIGNALING LYMPHOCYTIC ACTIVATION MOLECULE"/>
    <property type="match status" value="1"/>
</dbReference>
<dbReference type="PROSITE" id="PS50835">
    <property type="entry name" value="IG_LIKE"/>
    <property type="match status" value="1"/>
</dbReference>
<reference evidence="7" key="2">
    <citation type="submission" date="2025-09" db="UniProtKB">
        <authorList>
            <consortium name="Ensembl"/>
        </authorList>
    </citation>
    <scope>IDENTIFICATION</scope>
</reference>
<evidence type="ECO:0000313" key="8">
    <source>
        <dbReference type="Proteomes" id="UP000594220"/>
    </source>
</evidence>
<dbReference type="InterPro" id="IPR015631">
    <property type="entry name" value="CD2/SLAM_rcpt"/>
</dbReference>